<name>A0A067MHT5_BOTB1</name>
<evidence type="ECO:0000313" key="1">
    <source>
        <dbReference type="EMBL" id="KDQ11447.1"/>
    </source>
</evidence>
<evidence type="ECO:0000313" key="2">
    <source>
        <dbReference type="Proteomes" id="UP000027195"/>
    </source>
</evidence>
<dbReference type="AlphaFoldDB" id="A0A067MHT5"/>
<proteinExistence type="predicted"/>
<keyword evidence="2" id="KW-1185">Reference proteome</keyword>
<reference evidence="2" key="1">
    <citation type="journal article" date="2014" name="Proc. Natl. Acad. Sci. U.S.A.">
        <title>Extensive sampling of basidiomycete genomes demonstrates inadequacy of the white-rot/brown-rot paradigm for wood decay fungi.</title>
        <authorList>
            <person name="Riley R."/>
            <person name="Salamov A.A."/>
            <person name="Brown D.W."/>
            <person name="Nagy L.G."/>
            <person name="Floudas D."/>
            <person name="Held B.W."/>
            <person name="Levasseur A."/>
            <person name="Lombard V."/>
            <person name="Morin E."/>
            <person name="Otillar R."/>
            <person name="Lindquist E.A."/>
            <person name="Sun H."/>
            <person name="LaButti K.M."/>
            <person name="Schmutz J."/>
            <person name="Jabbour D."/>
            <person name="Luo H."/>
            <person name="Baker S.E."/>
            <person name="Pisabarro A.G."/>
            <person name="Walton J.D."/>
            <person name="Blanchette R.A."/>
            <person name="Henrissat B."/>
            <person name="Martin F."/>
            <person name="Cullen D."/>
            <person name="Hibbett D.S."/>
            <person name="Grigoriev I.V."/>
        </authorList>
    </citation>
    <scope>NUCLEOTIDE SEQUENCE [LARGE SCALE GENOMIC DNA]</scope>
    <source>
        <strain evidence="2">FD-172 SS1</strain>
    </source>
</reference>
<dbReference type="InParanoid" id="A0A067MHT5"/>
<dbReference type="Proteomes" id="UP000027195">
    <property type="component" value="Unassembled WGS sequence"/>
</dbReference>
<gene>
    <name evidence="1" type="ORF">BOTBODRAFT_177286</name>
</gene>
<protein>
    <submittedName>
        <fullName evidence="1">Uncharacterized protein</fullName>
    </submittedName>
</protein>
<accession>A0A067MHT5</accession>
<dbReference type="HOGENOM" id="CLU_3086919_0_0_1"/>
<sequence>MREVISLYLTSGKASAVRAQVEEELGNLSRYYTGKHADVVIKIVMENQLGGH</sequence>
<dbReference type="EMBL" id="KL198058">
    <property type="protein sequence ID" value="KDQ11447.1"/>
    <property type="molecule type" value="Genomic_DNA"/>
</dbReference>
<organism evidence="1 2">
    <name type="scientific">Botryobasidium botryosum (strain FD-172 SS1)</name>
    <dbReference type="NCBI Taxonomy" id="930990"/>
    <lineage>
        <taxon>Eukaryota</taxon>
        <taxon>Fungi</taxon>
        <taxon>Dikarya</taxon>
        <taxon>Basidiomycota</taxon>
        <taxon>Agaricomycotina</taxon>
        <taxon>Agaricomycetes</taxon>
        <taxon>Cantharellales</taxon>
        <taxon>Botryobasidiaceae</taxon>
        <taxon>Botryobasidium</taxon>
    </lineage>
</organism>